<proteinExistence type="predicted"/>
<organism evidence="4 5">
    <name type="scientific">Aspergillus pseudoustus</name>
    <dbReference type="NCBI Taxonomy" id="1810923"/>
    <lineage>
        <taxon>Eukaryota</taxon>
        <taxon>Fungi</taxon>
        <taxon>Dikarya</taxon>
        <taxon>Ascomycota</taxon>
        <taxon>Pezizomycotina</taxon>
        <taxon>Eurotiomycetes</taxon>
        <taxon>Eurotiomycetidae</taxon>
        <taxon>Eurotiales</taxon>
        <taxon>Aspergillaceae</taxon>
        <taxon>Aspergillus</taxon>
        <taxon>Aspergillus subgen. Nidulantes</taxon>
    </lineage>
</organism>
<protein>
    <submittedName>
        <fullName evidence="4">Acyl-CoA N-acyltransferase</fullName>
    </submittedName>
</protein>
<dbReference type="InterPro" id="IPR050832">
    <property type="entry name" value="Bact_Acetyltransf"/>
</dbReference>
<dbReference type="SUPFAM" id="SSF55729">
    <property type="entry name" value="Acyl-CoA N-acyltransferases (Nat)"/>
    <property type="match status" value="1"/>
</dbReference>
<dbReference type="InterPro" id="IPR000182">
    <property type="entry name" value="GNAT_dom"/>
</dbReference>
<dbReference type="CDD" id="cd04301">
    <property type="entry name" value="NAT_SF"/>
    <property type="match status" value="1"/>
</dbReference>
<accession>A0ABR4KJI6</accession>
<dbReference type="Pfam" id="PF00583">
    <property type="entry name" value="Acetyltransf_1"/>
    <property type="match status" value="1"/>
</dbReference>
<evidence type="ECO:0000256" key="2">
    <source>
        <dbReference type="ARBA" id="ARBA00023315"/>
    </source>
</evidence>
<gene>
    <name evidence="4" type="ORF">BJY01DRAFT_244624</name>
</gene>
<dbReference type="PROSITE" id="PS51186">
    <property type="entry name" value="GNAT"/>
    <property type="match status" value="1"/>
</dbReference>
<keyword evidence="1" id="KW-0808">Transferase</keyword>
<dbReference type="PANTHER" id="PTHR43877:SF2">
    <property type="entry name" value="AMINOALKYLPHOSPHONATE N-ACETYLTRANSFERASE-RELATED"/>
    <property type="match status" value="1"/>
</dbReference>
<dbReference type="InterPro" id="IPR016181">
    <property type="entry name" value="Acyl_CoA_acyltransferase"/>
</dbReference>
<name>A0ABR4KJI6_9EURO</name>
<evidence type="ECO:0000313" key="4">
    <source>
        <dbReference type="EMBL" id="KAL2852450.1"/>
    </source>
</evidence>
<evidence type="ECO:0000313" key="5">
    <source>
        <dbReference type="Proteomes" id="UP001610446"/>
    </source>
</evidence>
<dbReference type="Proteomes" id="UP001610446">
    <property type="component" value="Unassembled WGS sequence"/>
</dbReference>
<dbReference type="Gene3D" id="3.40.630.30">
    <property type="match status" value="1"/>
</dbReference>
<dbReference type="EMBL" id="JBFXLU010000025">
    <property type="protein sequence ID" value="KAL2852450.1"/>
    <property type="molecule type" value="Genomic_DNA"/>
</dbReference>
<sequence length="173" mass="19201">MASADPPPQFPRINKATADDVPRIESMITAAFTKYIERIGKPPAPMLADYDKLIQTHEVYVLQDTDESTNGSESTVRGSIVLESDDESNTLELSSLVVDPAAQGRGYGRLLIEFAEQRARMQGRVALTLYTNVKMFENLGLYGKLGFVEVGRRVQDGYERAFFKKEISSTTTA</sequence>
<dbReference type="PANTHER" id="PTHR43877">
    <property type="entry name" value="AMINOALKYLPHOSPHONATE N-ACETYLTRANSFERASE-RELATED-RELATED"/>
    <property type="match status" value="1"/>
</dbReference>
<keyword evidence="5" id="KW-1185">Reference proteome</keyword>
<evidence type="ECO:0000256" key="1">
    <source>
        <dbReference type="ARBA" id="ARBA00022679"/>
    </source>
</evidence>
<comment type="caution">
    <text evidence="4">The sequence shown here is derived from an EMBL/GenBank/DDBJ whole genome shotgun (WGS) entry which is preliminary data.</text>
</comment>
<reference evidence="4 5" key="1">
    <citation type="submission" date="2024-07" db="EMBL/GenBank/DDBJ databases">
        <title>Section-level genome sequencing and comparative genomics of Aspergillus sections Usti and Cavernicolus.</title>
        <authorList>
            <consortium name="Lawrence Berkeley National Laboratory"/>
            <person name="Nybo J.L."/>
            <person name="Vesth T.C."/>
            <person name="Theobald S."/>
            <person name="Frisvad J.C."/>
            <person name="Larsen T.O."/>
            <person name="Kjaerboelling I."/>
            <person name="Rothschild-Mancinelli K."/>
            <person name="Lyhne E.K."/>
            <person name="Kogle M.E."/>
            <person name="Barry K."/>
            <person name="Clum A."/>
            <person name="Na H."/>
            <person name="Ledsgaard L."/>
            <person name="Lin J."/>
            <person name="Lipzen A."/>
            <person name="Kuo A."/>
            <person name="Riley R."/>
            <person name="Mondo S."/>
            <person name="Labutti K."/>
            <person name="Haridas S."/>
            <person name="Pangalinan J."/>
            <person name="Salamov A.A."/>
            <person name="Simmons B.A."/>
            <person name="Magnuson J.K."/>
            <person name="Chen J."/>
            <person name="Drula E."/>
            <person name="Henrissat B."/>
            <person name="Wiebenga A."/>
            <person name="Lubbers R.J."/>
            <person name="Gomes A.C."/>
            <person name="Makela M.R."/>
            <person name="Stajich J."/>
            <person name="Grigoriev I.V."/>
            <person name="Mortensen U.H."/>
            <person name="De Vries R.P."/>
            <person name="Baker S.E."/>
            <person name="Andersen M.R."/>
        </authorList>
    </citation>
    <scope>NUCLEOTIDE SEQUENCE [LARGE SCALE GENOMIC DNA]</scope>
    <source>
        <strain evidence="4 5">CBS 123904</strain>
    </source>
</reference>
<feature type="domain" description="N-acetyltransferase" evidence="3">
    <location>
        <begin position="11"/>
        <end position="168"/>
    </location>
</feature>
<evidence type="ECO:0000259" key="3">
    <source>
        <dbReference type="PROSITE" id="PS51186"/>
    </source>
</evidence>
<keyword evidence="2" id="KW-0012">Acyltransferase</keyword>